<protein>
    <submittedName>
        <fullName evidence="9">AmmeMemoRadiSam system radical SAM enzyme</fullName>
    </submittedName>
</protein>
<dbReference type="RefSeq" id="WP_123102659.1">
    <property type="nucleotide sequence ID" value="NZ_CP127527.1"/>
</dbReference>
<reference evidence="9" key="1">
    <citation type="submission" date="2018-10" db="EMBL/GenBank/DDBJ databases">
        <title>Acidithiobacillus sulfuriphilus sp. nov.: an extremely acidophilic sulfur-oxidizing chemolithotroph isolated from a neutral pH environment.</title>
        <authorList>
            <person name="Falagan C."/>
            <person name="Moya-Beltran A."/>
            <person name="Quatrini R."/>
            <person name="Johnson D.B."/>
        </authorList>
    </citation>
    <scope>NUCLEOTIDE SEQUENCE [LARGE SCALE GENOMIC DNA]</scope>
    <source>
        <strain evidence="9">CJ-2</strain>
    </source>
</reference>
<feature type="domain" description="Radical SAM core" evidence="8">
    <location>
        <begin position="78"/>
        <end position="299"/>
    </location>
</feature>
<keyword evidence="5 7" id="KW-0408">Iron</keyword>
<comment type="cofactor">
    <cofactor evidence="7">
        <name>[4Fe-4S] cluster</name>
        <dbReference type="ChEBI" id="CHEBI:49883"/>
    </cofactor>
    <text evidence="7">Binds 1 [4Fe-4S] cluster. The cluster is coordinated with 3 cysteines and an exchangeable S-adenosyl-L-methionine.</text>
</comment>
<keyword evidence="2" id="KW-0313">Glucose metabolism</keyword>
<sequence>MNTENAEHPEGQHPAHYWHRLEDGRIQCDLCPRDCRLNDGQRGACFVRQRVGDEMVLTTYGRSSGFCVDPIEKKPLNHFYPGSSVLSFGTAGCNLACKFCQNWDISKSREMDRLQDQASPTAIAQTAQSLGCKSVAFTYNDPIIFAEYAMDTADACHAQGIQTVAVTAGYVHAEARRDFFAKMDAANVDLKAFTDEFYYRLTGAHLAPVLETLEYIVRETSTWLEITTLLIPGHNDSEAEIRAECAWIMDHLGPDVPLHFSAFHPDYRMPDVPPTPAATLTRARQIALEAGLHYVYTGNVHDAAGDTTYCPGCGAPLITRDWYEILSYHLTPDGHCPHCQHPIAGRFESQVGRFGRRRIPLRMGG</sequence>
<dbReference type="SUPFAM" id="SSF102114">
    <property type="entry name" value="Radical SAM enzymes"/>
    <property type="match status" value="1"/>
</dbReference>
<dbReference type="PANTHER" id="PTHR30352">
    <property type="entry name" value="PYRUVATE FORMATE-LYASE-ACTIVATING ENZYME"/>
    <property type="match status" value="1"/>
</dbReference>
<comment type="caution">
    <text evidence="9">The sequence shown here is derived from an EMBL/GenBank/DDBJ whole genome shotgun (WGS) entry which is preliminary data.</text>
</comment>
<dbReference type="Gene3D" id="3.20.20.70">
    <property type="entry name" value="Aldolase class I"/>
    <property type="match status" value="1"/>
</dbReference>
<dbReference type="AlphaFoldDB" id="A0A3M8RD22"/>
<evidence type="ECO:0000256" key="1">
    <source>
        <dbReference type="ARBA" id="ARBA00022485"/>
    </source>
</evidence>
<gene>
    <name evidence="9" type="primary">amrS</name>
    <name evidence="9" type="ORF">EC580_04660</name>
</gene>
<dbReference type="OrthoDB" id="9778883at2"/>
<dbReference type="SFLD" id="SFLDS00029">
    <property type="entry name" value="Radical_SAM"/>
    <property type="match status" value="1"/>
</dbReference>
<dbReference type="InterPro" id="IPR007197">
    <property type="entry name" value="rSAM"/>
</dbReference>
<dbReference type="InterPro" id="IPR013785">
    <property type="entry name" value="Aldolase_TIM"/>
</dbReference>
<dbReference type="InterPro" id="IPR058240">
    <property type="entry name" value="rSAM_sf"/>
</dbReference>
<evidence type="ECO:0000259" key="8">
    <source>
        <dbReference type="PROSITE" id="PS51918"/>
    </source>
</evidence>
<dbReference type="CDD" id="cd01335">
    <property type="entry name" value="Radical_SAM"/>
    <property type="match status" value="1"/>
</dbReference>
<dbReference type="NCBIfam" id="TIGR04337">
    <property type="entry name" value="AmmeMemoSam_rS"/>
    <property type="match status" value="1"/>
</dbReference>
<dbReference type="EMBL" id="RIZI01000139">
    <property type="protein sequence ID" value="RNF66473.1"/>
    <property type="molecule type" value="Genomic_DNA"/>
</dbReference>
<dbReference type="GO" id="GO:0003824">
    <property type="term" value="F:catalytic activity"/>
    <property type="evidence" value="ECO:0007669"/>
    <property type="project" value="InterPro"/>
</dbReference>
<dbReference type="Pfam" id="PF04055">
    <property type="entry name" value="Radical_SAM"/>
    <property type="match status" value="1"/>
</dbReference>
<keyword evidence="1" id="KW-0004">4Fe-4S</keyword>
<name>A0A3M8RD22_9PROT</name>
<dbReference type="PANTHER" id="PTHR30352:SF5">
    <property type="entry name" value="PYRUVATE FORMATE-LYASE 1-ACTIVATING ENZYME"/>
    <property type="match status" value="1"/>
</dbReference>
<keyword evidence="3 7" id="KW-0949">S-adenosyl-L-methionine</keyword>
<evidence type="ECO:0000256" key="2">
    <source>
        <dbReference type="ARBA" id="ARBA00022526"/>
    </source>
</evidence>
<evidence type="ECO:0000256" key="7">
    <source>
        <dbReference type="PIRSR" id="PIRSR004869-50"/>
    </source>
</evidence>
<dbReference type="GO" id="GO:0051539">
    <property type="term" value="F:4 iron, 4 sulfur cluster binding"/>
    <property type="evidence" value="ECO:0007669"/>
    <property type="project" value="UniProtKB-KW"/>
</dbReference>
<keyword evidence="4 7" id="KW-0479">Metal-binding</keyword>
<proteinExistence type="predicted"/>
<evidence type="ECO:0000256" key="3">
    <source>
        <dbReference type="ARBA" id="ARBA00022691"/>
    </source>
</evidence>
<feature type="binding site" evidence="7">
    <location>
        <position position="93"/>
    </location>
    <ligand>
        <name>[4Fe-4S] cluster</name>
        <dbReference type="ChEBI" id="CHEBI:49883"/>
        <note>4Fe-4S-S-AdoMet</note>
    </ligand>
</feature>
<dbReference type="InterPro" id="IPR016431">
    <property type="entry name" value="Pyrv-formate_lyase-activ_prd"/>
</dbReference>
<evidence type="ECO:0000256" key="6">
    <source>
        <dbReference type="ARBA" id="ARBA00023014"/>
    </source>
</evidence>
<dbReference type="GO" id="GO:0006006">
    <property type="term" value="P:glucose metabolic process"/>
    <property type="evidence" value="ECO:0007669"/>
    <property type="project" value="UniProtKB-KW"/>
</dbReference>
<organism evidence="9">
    <name type="scientific">Acidithiobacillus sulfuriphilus</name>
    <dbReference type="NCBI Taxonomy" id="1867749"/>
    <lineage>
        <taxon>Bacteria</taxon>
        <taxon>Pseudomonadati</taxon>
        <taxon>Pseudomonadota</taxon>
        <taxon>Acidithiobacillia</taxon>
        <taxon>Acidithiobacillales</taxon>
        <taxon>Acidithiobacillaceae</taxon>
        <taxon>Acidithiobacillus</taxon>
    </lineage>
</organism>
<dbReference type="InterPro" id="IPR034457">
    <property type="entry name" value="Organic_radical-activating"/>
</dbReference>
<feature type="binding site" evidence="7">
    <location>
        <position position="100"/>
    </location>
    <ligand>
        <name>[4Fe-4S] cluster</name>
        <dbReference type="ChEBI" id="CHEBI:49883"/>
        <note>4Fe-4S-S-AdoMet</note>
    </ligand>
</feature>
<keyword evidence="6 7" id="KW-0411">Iron-sulfur</keyword>
<accession>A0A3M8RD22</accession>
<evidence type="ECO:0000256" key="4">
    <source>
        <dbReference type="ARBA" id="ARBA00022723"/>
    </source>
</evidence>
<evidence type="ECO:0000313" key="9">
    <source>
        <dbReference type="EMBL" id="RNF66473.1"/>
    </source>
</evidence>
<feature type="binding site" evidence="7">
    <location>
        <position position="97"/>
    </location>
    <ligand>
        <name>[4Fe-4S] cluster</name>
        <dbReference type="ChEBI" id="CHEBI:49883"/>
        <note>4Fe-4S-S-AdoMet</note>
    </ligand>
</feature>
<evidence type="ECO:0000256" key="5">
    <source>
        <dbReference type="ARBA" id="ARBA00023004"/>
    </source>
</evidence>
<dbReference type="PIRSF" id="PIRSF004869">
    <property type="entry name" value="PflX_prd"/>
    <property type="match status" value="1"/>
</dbReference>
<keyword evidence="2" id="KW-0119">Carbohydrate metabolism</keyword>
<dbReference type="InterPro" id="IPR027596">
    <property type="entry name" value="AmmeMemoSam_rS"/>
</dbReference>
<dbReference type="GO" id="GO:0046872">
    <property type="term" value="F:metal ion binding"/>
    <property type="evidence" value="ECO:0007669"/>
    <property type="project" value="UniProtKB-KW"/>
</dbReference>
<dbReference type="SFLD" id="SFLDG01101">
    <property type="entry name" value="Uncharacterised_Radical_SAM_Su"/>
    <property type="match status" value="1"/>
</dbReference>
<dbReference type="PROSITE" id="PS51918">
    <property type="entry name" value="RADICAL_SAM"/>
    <property type="match status" value="1"/>
</dbReference>